<name>U6LCR1_EIMTE</name>
<dbReference type="GeneID" id="25251871"/>
<evidence type="ECO:0000313" key="3">
    <source>
        <dbReference type="Proteomes" id="UP000030747"/>
    </source>
</evidence>
<feature type="non-terminal residue" evidence="2">
    <location>
        <position position="1"/>
    </location>
</feature>
<organism evidence="2 3">
    <name type="scientific">Eimeria tenella</name>
    <name type="common">Coccidian parasite</name>
    <dbReference type="NCBI Taxonomy" id="5802"/>
    <lineage>
        <taxon>Eukaryota</taxon>
        <taxon>Sar</taxon>
        <taxon>Alveolata</taxon>
        <taxon>Apicomplexa</taxon>
        <taxon>Conoidasida</taxon>
        <taxon>Coccidia</taxon>
        <taxon>Eucoccidiorida</taxon>
        <taxon>Eimeriorina</taxon>
        <taxon>Eimeriidae</taxon>
        <taxon>Eimeria</taxon>
    </lineage>
</organism>
<gene>
    <name evidence="2" type="ORF">ETH_00013535</name>
</gene>
<dbReference type="OrthoDB" id="348830at2759"/>
<reference evidence="2" key="2">
    <citation type="submission" date="2013-10" db="EMBL/GenBank/DDBJ databases">
        <authorList>
            <person name="Aslett M."/>
        </authorList>
    </citation>
    <scope>NUCLEOTIDE SEQUENCE [LARGE SCALE GENOMIC DNA]</scope>
    <source>
        <strain evidence="2">Houghton</strain>
    </source>
</reference>
<dbReference type="RefSeq" id="XP_013236286.1">
    <property type="nucleotide sequence ID" value="XM_013380832.1"/>
</dbReference>
<dbReference type="EMBL" id="HG678345">
    <property type="protein sequence ID" value="CDJ45540.1"/>
    <property type="molecule type" value="Genomic_DNA"/>
</dbReference>
<dbReference type="VEuPathDB" id="ToxoDB:ETH_00013535"/>
<proteinExistence type="predicted"/>
<feature type="compositionally biased region" description="Low complexity" evidence="1">
    <location>
        <begin position="243"/>
        <end position="262"/>
    </location>
</feature>
<evidence type="ECO:0000256" key="1">
    <source>
        <dbReference type="SAM" id="MobiDB-lite"/>
    </source>
</evidence>
<feature type="region of interest" description="Disordered" evidence="1">
    <location>
        <begin position="112"/>
        <end position="180"/>
    </location>
</feature>
<reference evidence="2" key="1">
    <citation type="submission" date="2013-10" db="EMBL/GenBank/DDBJ databases">
        <title>Genomic analysis of the causative agents of coccidiosis in chickens.</title>
        <authorList>
            <person name="Reid A.J."/>
            <person name="Blake D."/>
            <person name="Billington K."/>
            <person name="Browne H."/>
            <person name="Dunn M."/>
            <person name="Hung S."/>
            <person name="Kawahara F."/>
            <person name="Miranda-Saavedra D."/>
            <person name="Mourier T."/>
            <person name="Nagra H."/>
            <person name="Otto T.D."/>
            <person name="Rawlings N."/>
            <person name="Sanchez A."/>
            <person name="Sanders M."/>
            <person name="Subramaniam C."/>
            <person name="Tay Y."/>
            <person name="Dear P."/>
            <person name="Doerig C."/>
            <person name="Gruber A."/>
            <person name="Parkinson J."/>
            <person name="Shirley M."/>
            <person name="Wan K.L."/>
            <person name="Berriman M."/>
            <person name="Tomley F."/>
            <person name="Pain A."/>
        </authorList>
    </citation>
    <scope>NUCLEOTIDE SEQUENCE [LARGE SCALE GENOMIC DNA]</scope>
    <source>
        <strain evidence="2">Houghton</strain>
    </source>
</reference>
<protein>
    <submittedName>
        <fullName evidence="2">Uncharacterized protein</fullName>
    </submittedName>
</protein>
<dbReference type="Proteomes" id="UP000030747">
    <property type="component" value="Unassembled WGS sequence"/>
</dbReference>
<evidence type="ECO:0000313" key="2">
    <source>
        <dbReference type="EMBL" id="CDJ45540.1"/>
    </source>
</evidence>
<dbReference type="VEuPathDB" id="ToxoDB:ETH2_1139300"/>
<feature type="compositionally biased region" description="Low complexity" evidence="1">
    <location>
        <begin position="118"/>
        <end position="148"/>
    </location>
</feature>
<keyword evidence="3" id="KW-1185">Reference proteome</keyword>
<feature type="region of interest" description="Disordered" evidence="1">
    <location>
        <begin position="243"/>
        <end position="274"/>
    </location>
</feature>
<sequence>FNVAKAEWRMSRKVRKLFVGEDPLPRAAVASKYKTALSQEAADELALYFIQLDIDKPNGVRRSDALALVASLGFDPKNKVCGNFVRSGKGRPIEVAELIEALLLDEEAHPEEAAAYRQQQQEQQQQEQQEQQQKDQQQQEQQQQQQEQQHGEQEKQQQQEQQQESEKKDDTSSSAAAADEAAAAAAAAAGIELAAGIPVSLPGEKPQERVLRILREANARARPTAWAIPSLERIQPPLAPLLQQQLQQQQLQQQQLQQQQQQQDEDSPEEAREELQLRLQIVQKTLRDLQALAKRQ</sequence>
<dbReference type="AlphaFoldDB" id="U6LCR1"/>
<accession>U6LCR1</accession>
<feature type="non-terminal residue" evidence="2">
    <location>
        <position position="296"/>
    </location>
</feature>